<dbReference type="PANTHER" id="PTHR37483">
    <property type="entry name" value="UPF0125 PROTEIN RATB"/>
    <property type="match status" value="1"/>
</dbReference>
<dbReference type="Pfam" id="PF03658">
    <property type="entry name" value="Ub-RnfH"/>
    <property type="match status" value="1"/>
</dbReference>
<dbReference type="PANTHER" id="PTHR37483:SF1">
    <property type="entry name" value="UPF0125 PROTEIN RATB"/>
    <property type="match status" value="1"/>
</dbReference>
<sequence length="94" mass="10421">MADDMTVQVVHAWPGGTYFRELCLHEGATVAEALAACDLAQACPHLDVSMAPVGIFSRKVGRDHSLRDGDRVEIYRPLQMDPMQARRRRADRGG</sequence>
<dbReference type="HAMAP" id="MF_00460">
    <property type="entry name" value="UPF0125_RnfH"/>
    <property type="match status" value="1"/>
</dbReference>
<dbReference type="EMBL" id="JAAZQD010000001">
    <property type="protein sequence ID" value="NKZ37444.1"/>
    <property type="molecule type" value="Genomic_DNA"/>
</dbReference>
<keyword evidence="4" id="KW-1185">Reference proteome</keyword>
<gene>
    <name evidence="3" type="ORF">HF690_00570</name>
</gene>
<dbReference type="NCBIfam" id="NF002490">
    <property type="entry name" value="PRK01777.1"/>
    <property type="match status" value="1"/>
</dbReference>
<dbReference type="SUPFAM" id="SSF54285">
    <property type="entry name" value="MoaD/ThiS"/>
    <property type="match status" value="1"/>
</dbReference>
<organism evidence="3 4">
    <name type="scientific">Oleiagrimonas citrea</name>
    <dbReference type="NCBI Taxonomy" id="1665687"/>
    <lineage>
        <taxon>Bacteria</taxon>
        <taxon>Pseudomonadati</taxon>
        <taxon>Pseudomonadota</taxon>
        <taxon>Gammaproteobacteria</taxon>
        <taxon>Lysobacterales</taxon>
        <taxon>Rhodanobacteraceae</taxon>
        <taxon>Oleiagrimonas</taxon>
    </lineage>
</organism>
<protein>
    <recommendedName>
        <fullName evidence="2">UPF0125 protein HF690_00570</fullName>
    </recommendedName>
</protein>
<evidence type="ECO:0000313" key="4">
    <source>
        <dbReference type="Proteomes" id="UP000541636"/>
    </source>
</evidence>
<name>A0A846ZDR0_9GAMM</name>
<comment type="similarity">
    <text evidence="1 2">Belongs to the UPF0125 (RnfH) family.</text>
</comment>
<dbReference type="AlphaFoldDB" id="A0A846ZDR0"/>
<evidence type="ECO:0000256" key="1">
    <source>
        <dbReference type="ARBA" id="ARBA00010645"/>
    </source>
</evidence>
<evidence type="ECO:0000313" key="3">
    <source>
        <dbReference type="EMBL" id="NKZ37444.1"/>
    </source>
</evidence>
<dbReference type="RefSeq" id="WP_113064985.1">
    <property type="nucleotide sequence ID" value="NZ_JAAZQD010000001.1"/>
</dbReference>
<dbReference type="InterPro" id="IPR016155">
    <property type="entry name" value="Mopterin_synth/thiamin_S_b"/>
</dbReference>
<dbReference type="Gene3D" id="3.10.20.280">
    <property type="entry name" value="RnfH-like"/>
    <property type="match status" value="1"/>
</dbReference>
<accession>A0A846ZDR0</accession>
<evidence type="ECO:0000256" key="2">
    <source>
        <dbReference type="HAMAP-Rule" id="MF_00460"/>
    </source>
</evidence>
<dbReference type="InterPro" id="IPR005346">
    <property type="entry name" value="RnfH"/>
</dbReference>
<comment type="caution">
    <text evidence="3">The sequence shown here is derived from an EMBL/GenBank/DDBJ whole genome shotgun (WGS) entry which is preliminary data.</text>
</comment>
<dbReference type="InterPro" id="IPR037021">
    <property type="entry name" value="RnfH_sf"/>
</dbReference>
<proteinExistence type="inferred from homology"/>
<reference evidence="3 4" key="1">
    <citation type="journal article" date="2017" name="Int. J. Syst. Evol. Microbiol.">
        <title>Oleiagrimonas citrea sp. nov., a marine bacterium isolated from tidal flat sediment and emended description of the genus Oleiagrimonas Fang et al. 2015 and Oleiagrimonas soli.</title>
        <authorList>
            <person name="Yang S.H."/>
            <person name="Seo H.S."/>
            <person name="Seong C.N."/>
            <person name="Kwon K.K."/>
        </authorList>
    </citation>
    <scope>NUCLEOTIDE SEQUENCE [LARGE SCALE GENOMIC DNA]</scope>
    <source>
        <strain evidence="3 4">MEBiC09124</strain>
    </source>
</reference>
<dbReference type="Proteomes" id="UP000541636">
    <property type="component" value="Unassembled WGS sequence"/>
</dbReference>